<feature type="domain" description="DUF4136" evidence="1">
    <location>
        <begin position="32"/>
        <end position="203"/>
    </location>
</feature>
<dbReference type="Proteomes" id="UP001141933">
    <property type="component" value="Unassembled WGS sequence"/>
</dbReference>
<dbReference type="InterPro" id="IPR025411">
    <property type="entry name" value="DUF4136"/>
</dbReference>
<evidence type="ECO:0000259" key="1">
    <source>
        <dbReference type="Pfam" id="PF13590"/>
    </source>
</evidence>
<evidence type="ECO:0000313" key="2">
    <source>
        <dbReference type="EMBL" id="MCZ8373559.1"/>
    </source>
</evidence>
<dbReference type="PROSITE" id="PS51257">
    <property type="entry name" value="PROKAR_LIPOPROTEIN"/>
    <property type="match status" value="1"/>
</dbReference>
<comment type="caution">
    <text evidence="2">The sequence shown here is derived from an EMBL/GenBank/DDBJ whole genome shotgun (WGS) entry which is preliminary data.</text>
</comment>
<dbReference type="RefSeq" id="WP_178266227.1">
    <property type="nucleotide sequence ID" value="NZ_JAPZVM010000014.1"/>
</dbReference>
<protein>
    <submittedName>
        <fullName evidence="2">DUF4136 domain-containing protein</fullName>
    </submittedName>
</protein>
<dbReference type="EMBL" id="JAPZVM010000014">
    <property type="protein sequence ID" value="MCZ8373559.1"/>
    <property type="molecule type" value="Genomic_DNA"/>
</dbReference>
<keyword evidence="3" id="KW-1185">Reference proteome</keyword>
<accession>A0ABT4PKQ2</accession>
<dbReference type="Pfam" id="PF13590">
    <property type="entry name" value="DUF4136"/>
    <property type="match status" value="1"/>
</dbReference>
<reference evidence="2" key="1">
    <citation type="submission" date="2022-12" db="EMBL/GenBank/DDBJ databases">
        <title>Phocaeicola acetigenes sp. nov., isolated feces from a healthy human.</title>
        <authorList>
            <person name="Do H."/>
            <person name="Ha Y.B."/>
            <person name="Kim J.-S."/>
            <person name="Suh M.K."/>
            <person name="Kim H.S."/>
            <person name="Lee J.-S."/>
        </authorList>
    </citation>
    <scope>NUCLEOTIDE SEQUENCE</scope>
    <source>
        <strain evidence="2">KGMB11183</strain>
    </source>
</reference>
<sequence length="210" mass="24196">MKKMLLLACMTLGMMSCEKDPDFGQMDANLVVYTDHDNNVDFGKYQTYFLPDSILEIGGYKATYWKDENAMQLISKVEQYMNERGYTRLTEPEQKEDANIGLQLSYLAQSTQIVTGGYWNGWWNWGFWGDWWGGWYYPYPVSYSYDTNALIIEMVDLTSKEEGGENKQLPVVWYASASGYSYGNGKTNLLFLLDGVDQAFAQSDYITRNN</sequence>
<dbReference type="Gene3D" id="3.30.160.670">
    <property type="match status" value="1"/>
</dbReference>
<gene>
    <name evidence="2" type="ORF">O6P32_12720</name>
</gene>
<organism evidence="2 3">
    <name type="scientific">Phocaeicola acetigenes</name>
    <dbReference type="NCBI Taxonomy" id="3016083"/>
    <lineage>
        <taxon>Bacteria</taxon>
        <taxon>Pseudomonadati</taxon>
        <taxon>Bacteroidota</taxon>
        <taxon>Bacteroidia</taxon>
        <taxon>Bacteroidales</taxon>
        <taxon>Bacteroidaceae</taxon>
        <taxon>Phocaeicola</taxon>
    </lineage>
</organism>
<proteinExistence type="predicted"/>
<evidence type="ECO:0000313" key="3">
    <source>
        <dbReference type="Proteomes" id="UP001141933"/>
    </source>
</evidence>
<name>A0ABT4PKQ2_9BACT</name>